<evidence type="ECO:0000259" key="1">
    <source>
        <dbReference type="Pfam" id="PF13471"/>
    </source>
</evidence>
<dbReference type="Proteomes" id="UP000676506">
    <property type="component" value="Chromosome 1"/>
</dbReference>
<proteinExistence type="predicted"/>
<evidence type="ECO:0000313" key="3">
    <source>
        <dbReference type="Proteomes" id="UP000676506"/>
    </source>
</evidence>
<gene>
    <name evidence="2" type="ORF">J8C06_03850</name>
</gene>
<dbReference type="NCBIfam" id="NF033537">
    <property type="entry name" value="lasso_biosyn_B2"/>
    <property type="match status" value="1"/>
</dbReference>
<dbReference type="Pfam" id="PF13471">
    <property type="entry name" value="Transglut_core3"/>
    <property type="match status" value="1"/>
</dbReference>
<evidence type="ECO:0000313" key="2">
    <source>
        <dbReference type="EMBL" id="QUW03578.1"/>
    </source>
</evidence>
<keyword evidence="3" id="KW-1185">Reference proteome</keyword>
<dbReference type="RefSeq" id="WP_211429468.1">
    <property type="nucleotide sequence ID" value="NZ_CP072648.1"/>
</dbReference>
<feature type="domain" description="Microcin J25-processing protein McjB C-terminal" evidence="1">
    <location>
        <begin position="34"/>
        <end position="146"/>
    </location>
</feature>
<dbReference type="InterPro" id="IPR053521">
    <property type="entry name" value="McjB-like"/>
</dbReference>
<sequence length="154" mass="17162">MLPSQPTRWLHRLSTFRRLPPDDRGGLLLAWVLLLCLRLLCRLIGVRASLGCLRWLTMGAAPSPPPTDWICRQVELVHCAARYCPVPATCLVRAMTLWFLLARRGVVGDIILGVAKTPASLEAHAWVEWQGAPLMEAPDVRQRYAVFDTPLSAA</sequence>
<dbReference type="EMBL" id="CP072648">
    <property type="protein sequence ID" value="QUW03578.1"/>
    <property type="molecule type" value="Genomic_DNA"/>
</dbReference>
<dbReference type="InterPro" id="IPR032708">
    <property type="entry name" value="McjB_C"/>
</dbReference>
<protein>
    <submittedName>
        <fullName evidence="2">Lasso peptide biosynthesis B2 protein</fullName>
    </submittedName>
</protein>
<name>A0ABX8B9G4_9BACT</name>
<organism evidence="2 3">
    <name type="scientific">Chloracidobacterium validum</name>
    <dbReference type="NCBI Taxonomy" id="2821543"/>
    <lineage>
        <taxon>Bacteria</taxon>
        <taxon>Pseudomonadati</taxon>
        <taxon>Acidobacteriota</taxon>
        <taxon>Terriglobia</taxon>
        <taxon>Terriglobales</taxon>
        <taxon>Acidobacteriaceae</taxon>
        <taxon>Chloracidobacterium</taxon>
    </lineage>
</organism>
<reference evidence="2 3" key="1">
    <citation type="submission" date="2021-03" db="EMBL/GenBank/DDBJ databases">
        <title>Genomic and phenotypic characterization of Chloracidobacterium isolates provides evidence for multiple species.</title>
        <authorList>
            <person name="Saini M.K."/>
            <person name="Costas A.M.G."/>
            <person name="Tank M."/>
            <person name="Bryant D.A."/>
        </authorList>
    </citation>
    <scope>NUCLEOTIDE SEQUENCE [LARGE SCALE GENOMIC DNA]</scope>
    <source>
        <strain evidence="2 3">BV2-C</strain>
    </source>
</reference>
<accession>A0ABX8B9G4</accession>